<protein>
    <submittedName>
        <fullName evidence="2">Antitoxin HipB</fullName>
    </submittedName>
    <submittedName>
        <fullName evidence="3">Type II toxin-antitoxin system Y4mF family antitoxin</fullName>
    </submittedName>
</protein>
<dbReference type="Gene3D" id="1.10.260.40">
    <property type="entry name" value="lambda repressor-like DNA-binding domains"/>
    <property type="match status" value="1"/>
</dbReference>
<dbReference type="STRING" id="295108.HT99x_01997"/>
<dbReference type="InterPro" id="IPR010982">
    <property type="entry name" value="Lambda_DNA-bd_dom_sf"/>
</dbReference>
<dbReference type="InterPro" id="IPR001387">
    <property type="entry name" value="Cro/C1-type_HTH"/>
</dbReference>
<comment type="caution">
    <text evidence="2">The sequence shown here is derived from an EMBL/GenBank/DDBJ whole genome shotgun (WGS) entry which is preliminary data.</text>
</comment>
<dbReference type="EMBL" id="LKAJ02000001">
    <property type="protein sequence ID" value="MCS5711256.1"/>
    <property type="molecule type" value="Genomic_DNA"/>
</dbReference>
<dbReference type="Pfam" id="PF01381">
    <property type="entry name" value="HTH_3"/>
    <property type="match status" value="1"/>
</dbReference>
<accession>A0A0Q9YJI2</accession>
<gene>
    <name evidence="3" type="ORF">HT99x_007405</name>
    <name evidence="2" type="ORF">HT99x_01997</name>
</gene>
<reference evidence="3" key="2">
    <citation type="journal article" date="2016" name="Genome Announc.">
        <title>Draft Genome Sequences of Two Novel Amoeba-Resistant Intranuclear Bacteria, 'Candidatus Berkiella cookevillensis' and 'Candidatus Berkiella aquae'.</title>
        <authorList>
            <person name="Mehari Y.T."/>
            <person name="Arivett B.A."/>
            <person name="Farone A.L."/>
            <person name="Gunderson J.H."/>
            <person name="Farone M.B."/>
        </authorList>
    </citation>
    <scope>NUCLEOTIDE SEQUENCE</scope>
    <source>
        <strain evidence="3">HT99</strain>
    </source>
</reference>
<dbReference type="GO" id="GO:0003677">
    <property type="term" value="F:DNA binding"/>
    <property type="evidence" value="ECO:0007669"/>
    <property type="project" value="InterPro"/>
</dbReference>
<evidence type="ECO:0000313" key="4">
    <source>
        <dbReference type="Proteomes" id="UP000051497"/>
    </source>
</evidence>
<dbReference type="PATRIC" id="fig|1590043.3.peg.2035"/>
<dbReference type="OrthoDB" id="9814751at2"/>
<dbReference type="SUPFAM" id="SSF47413">
    <property type="entry name" value="lambda repressor-like DNA-binding domains"/>
    <property type="match status" value="1"/>
</dbReference>
<reference evidence="2" key="1">
    <citation type="submission" date="2015-09" db="EMBL/GenBank/DDBJ databases">
        <title>Draft Genome Sequences of Two Novel Amoeba-resistant Intranuclear Bacteria, Candidatus Berkiella cookevillensis and Candidatus Berkiella aquae.</title>
        <authorList>
            <person name="Mehari Y.T."/>
            <person name="Arivett B.A."/>
            <person name="Farone A.L."/>
            <person name="Gunderson J.H."/>
            <person name="Farone M.B."/>
        </authorList>
    </citation>
    <scope>NUCLEOTIDE SEQUENCE [LARGE SCALE GENOMIC DNA]</scope>
    <source>
        <strain evidence="2">HT99</strain>
    </source>
</reference>
<reference evidence="3" key="3">
    <citation type="submission" date="2021-06" db="EMBL/GenBank/DDBJ databases">
        <title>Genomic Description and Analysis of Intracellular Bacteria, Candidatus Berkiella cookevillensis and Candidatus Berkiella aquae.</title>
        <authorList>
            <person name="Kidane D.T."/>
            <person name="Mehari Y.T."/>
            <person name="Rice F.C."/>
            <person name="Arivett B.A."/>
            <person name="Farone A.L."/>
            <person name="Berk S.G."/>
            <person name="Farone M.B."/>
        </authorList>
    </citation>
    <scope>NUCLEOTIDE SEQUENCE</scope>
    <source>
        <strain evidence="3">HT99</strain>
    </source>
</reference>
<dbReference type="EMBL" id="LKAJ01000008">
    <property type="protein sequence ID" value="KRG20780.1"/>
    <property type="molecule type" value="Genomic_DNA"/>
</dbReference>
<dbReference type="CDD" id="cd00093">
    <property type="entry name" value="HTH_XRE"/>
    <property type="match status" value="1"/>
</dbReference>
<dbReference type="NCBIfam" id="TIGR03070">
    <property type="entry name" value="couple_hipB"/>
    <property type="match status" value="1"/>
</dbReference>
<name>A0A0Q9YJI2_9GAMM</name>
<dbReference type="Proteomes" id="UP000051497">
    <property type="component" value="Unassembled WGS sequence"/>
</dbReference>
<evidence type="ECO:0000313" key="2">
    <source>
        <dbReference type="EMBL" id="KRG20780.1"/>
    </source>
</evidence>
<dbReference type="PROSITE" id="PS50943">
    <property type="entry name" value="HTH_CROC1"/>
    <property type="match status" value="1"/>
</dbReference>
<organism evidence="2">
    <name type="scientific">Candidatus Berkiella aquae</name>
    <dbReference type="NCBI Taxonomy" id="295108"/>
    <lineage>
        <taxon>Bacteria</taxon>
        <taxon>Pseudomonadati</taxon>
        <taxon>Pseudomonadota</taxon>
        <taxon>Gammaproteobacteria</taxon>
        <taxon>Candidatus Berkiellales</taxon>
        <taxon>Candidatus Berkiellaceae</taxon>
        <taxon>Candidatus Berkiella</taxon>
    </lineage>
</organism>
<keyword evidence="4" id="KW-1185">Reference proteome</keyword>
<dbReference type="SMART" id="SM00530">
    <property type="entry name" value="HTH_XRE"/>
    <property type="match status" value="1"/>
</dbReference>
<evidence type="ECO:0000259" key="1">
    <source>
        <dbReference type="PROSITE" id="PS50943"/>
    </source>
</evidence>
<feature type="domain" description="HTH cro/C1-type" evidence="1">
    <location>
        <begin position="13"/>
        <end position="67"/>
    </location>
</feature>
<dbReference type="RefSeq" id="WP_075066624.1">
    <property type="nucleotide sequence ID" value="NZ_LKAJ02000001.1"/>
</dbReference>
<dbReference type="AlphaFoldDB" id="A0A0Q9YJI2"/>
<proteinExistence type="predicted"/>
<evidence type="ECO:0000313" key="3">
    <source>
        <dbReference type="EMBL" id="MCS5711256.1"/>
    </source>
</evidence>
<sequence>METSFFTHLASIIRQHRKQAGLSQQTLAKYAGVGKTVIYDIEHAKETIQLNTLLKVLSVLNIQIEFISPLIAKGSYDA</sequence>
<dbReference type="InterPro" id="IPR017507">
    <property type="entry name" value="Tscrpt_reg_HipB-like"/>
</dbReference>